<dbReference type="InterPro" id="IPR036871">
    <property type="entry name" value="PX_dom_sf"/>
</dbReference>
<name>A0A164EDW6_9CRUS</name>
<dbReference type="OrthoDB" id="9976382at2759"/>
<feature type="non-terminal residue" evidence="1">
    <location>
        <position position="1"/>
    </location>
</feature>
<dbReference type="PANTHER" id="PTHR45850">
    <property type="entry name" value="SORTING NEXIN FAMILY MEMBER"/>
    <property type="match status" value="1"/>
</dbReference>
<organism evidence="1 2">
    <name type="scientific">Daphnia magna</name>
    <dbReference type="NCBI Taxonomy" id="35525"/>
    <lineage>
        <taxon>Eukaryota</taxon>
        <taxon>Metazoa</taxon>
        <taxon>Ecdysozoa</taxon>
        <taxon>Arthropoda</taxon>
        <taxon>Crustacea</taxon>
        <taxon>Branchiopoda</taxon>
        <taxon>Diplostraca</taxon>
        <taxon>Cladocera</taxon>
        <taxon>Anomopoda</taxon>
        <taxon>Daphniidae</taxon>
        <taxon>Daphnia</taxon>
    </lineage>
</organism>
<proteinExistence type="predicted"/>
<evidence type="ECO:0000313" key="2">
    <source>
        <dbReference type="Proteomes" id="UP000076858"/>
    </source>
</evidence>
<dbReference type="GO" id="GO:0090389">
    <property type="term" value="P:phagosome-lysosome fusion involved in apoptotic cell clearance"/>
    <property type="evidence" value="ECO:0007669"/>
    <property type="project" value="TreeGrafter"/>
</dbReference>
<reference evidence="1 2" key="1">
    <citation type="submission" date="2016-03" db="EMBL/GenBank/DDBJ databases">
        <title>EvidentialGene: Evidence-directed Construction of Genes on Genomes.</title>
        <authorList>
            <person name="Gilbert D.G."/>
            <person name="Choi J.-H."/>
            <person name="Mockaitis K."/>
            <person name="Colbourne J."/>
            <person name="Pfrender M."/>
        </authorList>
    </citation>
    <scope>NUCLEOTIDE SEQUENCE [LARGE SCALE GENOMIC DNA]</scope>
    <source>
        <strain evidence="1 2">Xinb3</strain>
        <tissue evidence="1">Complete organism</tissue>
    </source>
</reference>
<protein>
    <submittedName>
        <fullName evidence="1">Putative Sorting nexin-6</fullName>
    </submittedName>
</protein>
<gene>
    <name evidence="1" type="ORF">APZ42_008838</name>
</gene>
<dbReference type="AlphaFoldDB" id="A0A164EDW6"/>
<dbReference type="EMBL" id="LRGB01024045">
    <property type="protein sequence ID" value="KZR96688.1"/>
    <property type="molecule type" value="Genomic_DNA"/>
</dbReference>
<feature type="non-terminal residue" evidence="1">
    <location>
        <position position="85"/>
    </location>
</feature>
<evidence type="ECO:0000313" key="1">
    <source>
        <dbReference type="EMBL" id="KZR96688.1"/>
    </source>
</evidence>
<dbReference type="PANTHER" id="PTHR45850:SF1">
    <property type="entry name" value="SORTING NEXIN 6, ISOFORM B"/>
    <property type="match status" value="1"/>
</dbReference>
<sequence>GGFGHIKKTVAMHEVFLSRLENHPIFRADTNFRVFLEYEPDLSVRGKNKKEKLLDRFLQRLRDIAWVYIKGDATLRADKLTEAHK</sequence>
<comment type="caution">
    <text evidence="1">The sequence shown here is derived from an EMBL/GenBank/DDBJ whole genome shotgun (WGS) entry which is preliminary data.</text>
</comment>
<dbReference type="STRING" id="35525.A0A164EDW6"/>
<dbReference type="GO" id="GO:0035091">
    <property type="term" value="F:phosphatidylinositol binding"/>
    <property type="evidence" value="ECO:0007669"/>
    <property type="project" value="InterPro"/>
</dbReference>
<accession>A0A164EDW6</accession>
<dbReference type="Gene3D" id="3.30.1520.10">
    <property type="entry name" value="Phox-like domain"/>
    <property type="match status" value="1"/>
</dbReference>
<keyword evidence="2" id="KW-1185">Reference proteome</keyword>
<dbReference type="Proteomes" id="UP000076858">
    <property type="component" value="Unassembled WGS sequence"/>
</dbReference>